<dbReference type="EMBL" id="JALZ01000035">
    <property type="protein sequence ID" value="ETX13155.1"/>
    <property type="molecule type" value="Genomic_DNA"/>
</dbReference>
<gene>
    <name evidence="1" type="ORF">OCH239_13050</name>
</gene>
<dbReference type="Proteomes" id="UP000022447">
    <property type="component" value="Unassembled WGS sequence"/>
</dbReference>
<reference evidence="1 2" key="1">
    <citation type="submission" date="2014-01" db="EMBL/GenBank/DDBJ databases">
        <title>Roseivivax halodurans JCM 10272 Genome Sequencing.</title>
        <authorList>
            <person name="Lai Q."/>
            <person name="Li G."/>
            <person name="Shao Z."/>
        </authorList>
    </citation>
    <scope>NUCLEOTIDE SEQUENCE [LARGE SCALE GENOMIC DNA]</scope>
    <source>
        <strain evidence="1 2">JCM 10272</strain>
    </source>
</reference>
<comment type="caution">
    <text evidence="1">The sequence shown here is derived from an EMBL/GenBank/DDBJ whole genome shotgun (WGS) entry which is preliminary data.</text>
</comment>
<organism evidence="1 2">
    <name type="scientific">Roseivivax halodurans JCM 10272</name>
    <dbReference type="NCBI Taxonomy" id="1449350"/>
    <lineage>
        <taxon>Bacteria</taxon>
        <taxon>Pseudomonadati</taxon>
        <taxon>Pseudomonadota</taxon>
        <taxon>Alphaproteobacteria</taxon>
        <taxon>Rhodobacterales</taxon>
        <taxon>Roseobacteraceae</taxon>
        <taxon>Roseivivax</taxon>
    </lineage>
</organism>
<proteinExistence type="predicted"/>
<keyword evidence="2" id="KW-1185">Reference proteome</keyword>
<protein>
    <submittedName>
        <fullName evidence="1">Uncharacterized protein</fullName>
    </submittedName>
</protein>
<sequence>MGLDQLGAEQIRQIGDQVWRQIIGIAVYYDDRMAANVASDGAEFLEEKLITDDLSTCNGVLQTAKDFIAALK</sequence>
<evidence type="ECO:0000313" key="1">
    <source>
        <dbReference type="EMBL" id="ETX13155.1"/>
    </source>
</evidence>
<dbReference type="RefSeq" id="WP_037265793.1">
    <property type="nucleotide sequence ID" value="NZ_JALZ01000035.1"/>
</dbReference>
<name>X7EBA7_9RHOB</name>
<dbReference type="AlphaFoldDB" id="X7EBA7"/>
<accession>X7EBA7</accession>
<evidence type="ECO:0000313" key="2">
    <source>
        <dbReference type="Proteomes" id="UP000022447"/>
    </source>
</evidence>